<sequence>MRDEIAVPGRADRSRKPGHTAALSAQLRGPNTARTRHVGTCTCTTKGGASMRDTTRLQGKADTGYDLGHTTPRATCRRGPGTAHGPNVTTRPRTTDGDRPDA</sequence>
<protein>
    <submittedName>
        <fullName evidence="2">Uncharacterized protein</fullName>
    </submittedName>
</protein>
<dbReference type="EMBL" id="LAXI01000030">
    <property type="protein sequence ID" value="KRS14976.1"/>
    <property type="molecule type" value="Genomic_DNA"/>
</dbReference>
<gene>
    <name evidence="3" type="ORF">RIdsm_04383</name>
    <name evidence="2" type="ORF">XM52_26160</name>
</gene>
<feature type="region of interest" description="Disordered" evidence="1">
    <location>
        <begin position="57"/>
        <end position="102"/>
    </location>
</feature>
<dbReference type="AlphaFoldDB" id="A0A0T5P1K7"/>
<evidence type="ECO:0000256" key="1">
    <source>
        <dbReference type="SAM" id="MobiDB-lite"/>
    </source>
</evidence>
<name>A0A0T5P1K7_9RHOB</name>
<reference evidence="2 4" key="1">
    <citation type="submission" date="2015-04" db="EMBL/GenBank/DDBJ databases">
        <title>The draft genome sequence of Roseovarius indicus B108T.</title>
        <authorList>
            <person name="Li G."/>
            <person name="Lai Q."/>
            <person name="Shao Z."/>
            <person name="Yan P."/>
        </authorList>
    </citation>
    <scope>NUCLEOTIDE SEQUENCE [LARGE SCALE GENOMIC DNA]</scope>
    <source>
        <strain evidence="2 4">B108</strain>
    </source>
</reference>
<dbReference type="PATRIC" id="fig|540747.5.peg.3988"/>
<feature type="compositionally biased region" description="Basic and acidic residues" evidence="1">
    <location>
        <begin position="93"/>
        <end position="102"/>
    </location>
</feature>
<evidence type="ECO:0000313" key="5">
    <source>
        <dbReference type="Proteomes" id="UP000325785"/>
    </source>
</evidence>
<dbReference type="EMBL" id="CP031598">
    <property type="protein sequence ID" value="QEW28552.1"/>
    <property type="molecule type" value="Genomic_DNA"/>
</dbReference>
<reference evidence="3 5" key="2">
    <citation type="submission" date="2018-08" db="EMBL/GenBank/DDBJ databases">
        <title>Genetic Globetrotter - A new plasmid hitch-hiking vast phylogenetic and geographic distances.</title>
        <authorList>
            <person name="Vollmers J."/>
            <person name="Petersen J."/>
        </authorList>
    </citation>
    <scope>NUCLEOTIDE SEQUENCE [LARGE SCALE GENOMIC DNA]</scope>
    <source>
        <strain evidence="3 5">DSM 26383</strain>
    </source>
</reference>
<feature type="compositionally biased region" description="Basic and acidic residues" evidence="1">
    <location>
        <begin position="1"/>
        <end position="15"/>
    </location>
</feature>
<dbReference type="Proteomes" id="UP000051401">
    <property type="component" value="Unassembled WGS sequence"/>
</dbReference>
<dbReference type="Proteomes" id="UP000325785">
    <property type="component" value="Chromosome"/>
</dbReference>
<dbReference type="STRING" id="540747.SAMN04488031_1053"/>
<proteinExistence type="predicted"/>
<keyword evidence="4" id="KW-1185">Reference proteome</keyword>
<dbReference type="KEGG" id="rid:RIdsm_04383"/>
<feature type="region of interest" description="Disordered" evidence="1">
    <location>
        <begin position="1"/>
        <end position="37"/>
    </location>
</feature>
<dbReference type="RefSeq" id="WP_057821154.1">
    <property type="nucleotide sequence ID" value="NZ_CP031598.1"/>
</dbReference>
<evidence type="ECO:0000313" key="3">
    <source>
        <dbReference type="EMBL" id="QEW28552.1"/>
    </source>
</evidence>
<evidence type="ECO:0000313" key="2">
    <source>
        <dbReference type="EMBL" id="KRS14976.1"/>
    </source>
</evidence>
<organism evidence="2 4">
    <name type="scientific">Roseovarius indicus</name>
    <dbReference type="NCBI Taxonomy" id="540747"/>
    <lineage>
        <taxon>Bacteria</taxon>
        <taxon>Pseudomonadati</taxon>
        <taxon>Pseudomonadota</taxon>
        <taxon>Alphaproteobacteria</taxon>
        <taxon>Rhodobacterales</taxon>
        <taxon>Roseobacteraceae</taxon>
        <taxon>Roseovarius</taxon>
    </lineage>
</organism>
<accession>A0A0T5P1K7</accession>
<evidence type="ECO:0000313" key="4">
    <source>
        <dbReference type="Proteomes" id="UP000051401"/>
    </source>
</evidence>